<name>W8F1U9_9BACT</name>
<reference evidence="2 3" key="1">
    <citation type="submission" date="2014-01" db="EMBL/GenBank/DDBJ databases">
        <title>Complete genome sequence of ionizing-radiation resistance bacterium Hymenobacter swuensis DY53.</title>
        <authorList>
            <person name="Jung J.-H."/>
            <person name="Jeong S.-W."/>
            <person name="Joe M.-H."/>
            <person name="Cho y.-j."/>
            <person name="Kim M.-K."/>
            <person name="Lim S.-Y."/>
        </authorList>
    </citation>
    <scope>NUCLEOTIDE SEQUENCE [LARGE SCALE GENOMIC DNA]</scope>
    <source>
        <strain evidence="2 3">DY53</strain>
    </source>
</reference>
<evidence type="ECO:0008006" key="4">
    <source>
        <dbReference type="Google" id="ProtNLM"/>
    </source>
</evidence>
<dbReference type="Proteomes" id="UP000019423">
    <property type="component" value="Chromosome"/>
</dbReference>
<dbReference type="eggNOG" id="ENOG5032UIF">
    <property type="taxonomic scope" value="Bacteria"/>
</dbReference>
<dbReference type="STRING" id="1227739.Hsw_3298"/>
<gene>
    <name evidence="2" type="ORF">Hsw_3298</name>
</gene>
<dbReference type="EMBL" id="CP007145">
    <property type="protein sequence ID" value="AHJ98893.1"/>
    <property type="molecule type" value="Genomic_DNA"/>
</dbReference>
<keyword evidence="3" id="KW-1185">Reference proteome</keyword>
<dbReference type="HOGENOM" id="CLU_123725_0_0_10"/>
<keyword evidence="1" id="KW-1133">Transmembrane helix</keyword>
<accession>W8F1U9</accession>
<dbReference type="RefSeq" id="WP_044003004.1">
    <property type="nucleotide sequence ID" value="NZ_CP007145.1"/>
</dbReference>
<dbReference type="PATRIC" id="fig|1227739.3.peg.3464"/>
<evidence type="ECO:0000256" key="1">
    <source>
        <dbReference type="SAM" id="Phobius"/>
    </source>
</evidence>
<feature type="transmembrane region" description="Helical" evidence="1">
    <location>
        <begin position="48"/>
        <end position="66"/>
    </location>
</feature>
<protein>
    <recommendedName>
        <fullName evidence="4">Integral membrane protein</fullName>
    </recommendedName>
</protein>
<feature type="transmembrane region" description="Helical" evidence="1">
    <location>
        <begin position="86"/>
        <end position="107"/>
    </location>
</feature>
<keyword evidence="1" id="KW-0472">Membrane</keyword>
<sequence length="122" mass="14020">MNFHLLVYGVYLPVTVLLTVWVARTLFNNGRLFLVDIFHGNEQLADSVNKLLLMGFYLINIGYAMLTLQSGDPIISYQQSVETLSIKIGTIILILGGMHFFNLYVFYKLRHKAQEYARAYHS</sequence>
<dbReference type="AlphaFoldDB" id="W8F1U9"/>
<feature type="transmembrane region" description="Helical" evidence="1">
    <location>
        <begin position="6"/>
        <end position="27"/>
    </location>
</feature>
<proteinExistence type="predicted"/>
<evidence type="ECO:0000313" key="3">
    <source>
        <dbReference type="Proteomes" id="UP000019423"/>
    </source>
</evidence>
<evidence type="ECO:0000313" key="2">
    <source>
        <dbReference type="EMBL" id="AHJ98893.1"/>
    </source>
</evidence>
<dbReference type="OrthoDB" id="193443at2"/>
<organism evidence="2 3">
    <name type="scientific">Hymenobacter swuensis DY53</name>
    <dbReference type="NCBI Taxonomy" id="1227739"/>
    <lineage>
        <taxon>Bacteria</taxon>
        <taxon>Pseudomonadati</taxon>
        <taxon>Bacteroidota</taxon>
        <taxon>Cytophagia</taxon>
        <taxon>Cytophagales</taxon>
        <taxon>Hymenobacteraceae</taxon>
        <taxon>Hymenobacter</taxon>
    </lineage>
</organism>
<dbReference type="KEGG" id="hsw:Hsw_3298"/>
<keyword evidence="1" id="KW-0812">Transmembrane</keyword>